<dbReference type="Proteomes" id="UP000536746">
    <property type="component" value="Unassembled WGS sequence"/>
</dbReference>
<feature type="chain" id="PRO_5046718486" evidence="1">
    <location>
        <begin position="24"/>
        <end position="88"/>
    </location>
</feature>
<sequence>MKKQFAYKFAAVIFVFSSSWWLAASLQAAIQAKMAISAMVVTTCNIVGSVINGAPIIRNSCGKGSEKEIDGRALLKAAGDAKEIKVTY</sequence>
<evidence type="ECO:0000313" key="3">
    <source>
        <dbReference type="Proteomes" id="UP000536746"/>
    </source>
</evidence>
<accession>A0ABX2M4F1</accession>
<comment type="caution">
    <text evidence="2">The sequence shown here is derived from an EMBL/GenBank/DDBJ whole genome shotgun (WGS) entry which is preliminary data.</text>
</comment>
<name>A0ABX2M4F1_9BURK</name>
<organism evidence="2 3">
    <name type="scientific">Herbaspirillum robiniae</name>
    <dbReference type="NCBI Taxonomy" id="2014887"/>
    <lineage>
        <taxon>Bacteria</taxon>
        <taxon>Pseudomonadati</taxon>
        <taxon>Pseudomonadota</taxon>
        <taxon>Betaproteobacteria</taxon>
        <taxon>Burkholderiales</taxon>
        <taxon>Oxalobacteraceae</taxon>
        <taxon>Herbaspirillum</taxon>
    </lineage>
</organism>
<protein>
    <submittedName>
        <fullName evidence="2">Uncharacterized protein</fullName>
    </submittedName>
</protein>
<keyword evidence="3" id="KW-1185">Reference proteome</keyword>
<keyword evidence="1" id="KW-0732">Signal</keyword>
<gene>
    <name evidence="2" type="ORF">HNO84_14050</name>
</gene>
<feature type="signal peptide" evidence="1">
    <location>
        <begin position="1"/>
        <end position="23"/>
    </location>
</feature>
<evidence type="ECO:0000313" key="2">
    <source>
        <dbReference type="EMBL" id="NUU02724.1"/>
    </source>
</evidence>
<evidence type="ECO:0000256" key="1">
    <source>
        <dbReference type="SAM" id="SignalP"/>
    </source>
</evidence>
<proteinExistence type="predicted"/>
<dbReference type="EMBL" id="JABFMT010000013">
    <property type="protein sequence ID" value="NUU02724.1"/>
    <property type="molecule type" value="Genomic_DNA"/>
</dbReference>
<reference evidence="2 3" key="1">
    <citation type="journal article" date="2020" name="Front. Plant Sci.">
        <title>Isolation of Rhizosphere Bacteria That Improve Quality and Water Stress Tolerance in Greenhouse Ornamentals.</title>
        <authorList>
            <person name="Nordstedt N.P."/>
            <person name="Jones M.L."/>
        </authorList>
    </citation>
    <scope>NUCLEOTIDE SEQUENCE [LARGE SCALE GENOMIC DNA]</scope>
    <source>
        <strain evidence="2 3">C6C2</strain>
    </source>
</reference>
<dbReference type="RefSeq" id="WP_175354711.1">
    <property type="nucleotide sequence ID" value="NZ_JABFMT010000013.1"/>
</dbReference>